<dbReference type="InterPro" id="IPR027417">
    <property type="entry name" value="P-loop_NTPase"/>
</dbReference>
<gene>
    <name evidence="1" type="ORF">GCM10007916_11760</name>
</gene>
<sequence length="136" mass="16187">MEKQQRAIFLSLDELQLSVFGDVPAREQLDSSYAGCCEYQKRLAIKLINEGIDVYLDWGFWQKSARKEIRTFFENEGIVVYQYYFDIPLAVRHERNRKRNAADDQHSFKIEEKDVLFFDGFFEAPEQDENDKIFKV</sequence>
<organism evidence="1 2">
    <name type="scientific">Psychromonas marina</name>
    <dbReference type="NCBI Taxonomy" id="88364"/>
    <lineage>
        <taxon>Bacteria</taxon>
        <taxon>Pseudomonadati</taxon>
        <taxon>Pseudomonadota</taxon>
        <taxon>Gammaproteobacteria</taxon>
        <taxon>Alteromonadales</taxon>
        <taxon>Psychromonadaceae</taxon>
        <taxon>Psychromonas</taxon>
    </lineage>
</organism>
<dbReference type="EMBL" id="BSPQ01000002">
    <property type="protein sequence ID" value="GLS90109.1"/>
    <property type="molecule type" value="Genomic_DNA"/>
</dbReference>
<proteinExistence type="predicted"/>
<evidence type="ECO:0000313" key="2">
    <source>
        <dbReference type="Proteomes" id="UP001157353"/>
    </source>
</evidence>
<evidence type="ECO:0008006" key="3">
    <source>
        <dbReference type="Google" id="ProtNLM"/>
    </source>
</evidence>
<dbReference type="SUPFAM" id="SSF52540">
    <property type="entry name" value="P-loop containing nucleoside triphosphate hydrolases"/>
    <property type="match status" value="1"/>
</dbReference>
<accession>A0ABQ6DY65</accession>
<dbReference type="Proteomes" id="UP001157353">
    <property type="component" value="Unassembled WGS sequence"/>
</dbReference>
<protein>
    <recommendedName>
        <fullName evidence="3">ATP-binding protein</fullName>
    </recommendedName>
</protein>
<comment type="caution">
    <text evidence="1">The sequence shown here is derived from an EMBL/GenBank/DDBJ whole genome shotgun (WGS) entry which is preliminary data.</text>
</comment>
<dbReference type="Pfam" id="PF13671">
    <property type="entry name" value="AAA_33"/>
    <property type="match status" value="1"/>
</dbReference>
<keyword evidence="2" id="KW-1185">Reference proteome</keyword>
<reference evidence="2" key="1">
    <citation type="journal article" date="2019" name="Int. J. Syst. Evol. Microbiol.">
        <title>The Global Catalogue of Microorganisms (GCM) 10K type strain sequencing project: providing services to taxonomists for standard genome sequencing and annotation.</title>
        <authorList>
            <consortium name="The Broad Institute Genomics Platform"/>
            <consortium name="The Broad Institute Genome Sequencing Center for Infectious Disease"/>
            <person name="Wu L."/>
            <person name="Ma J."/>
        </authorList>
    </citation>
    <scope>NUCLEOTIDE SEQUENCE [LARGE SCALE GENOMIC DNA]</scope>
    <source>
        <strain evidence="2">NBRC 103166</strain>
    </source>
</reference>
<evidence type="ECO:0000313" key="1">
    <source>
        <dbReference type="EMBL" id="GLS90109.1"/>
    </source>
</evidence>
<dbReference type="Gene3D" id="3.40.50.300">
    <property type="entry name" value="P-loop containing nucleotide triphosphate hydrolases"/>
    <property type="match status" value="1"/>
</dbReference>
<name>A0ABQ6DY65_9GAMM</name>